<proteinExistence type="predicted"/>
<dbReference type="VEuPathDB" id="VectorBase:CSON009499"/>
<dbReference type="Pfam" id="PF04083">
    <property type="entry name" value="Abhydro_lipase"/>
    <property type="match status" value="1"/>
</dbReference>
<dbReference type="InterPro" id="IPR006693">
    <property type="entry name" value="AB_hydrolase_lipase"/>
</dbReference>
<dbReference type="EMBL" id="UFQS01000377">
    <property type="protein sequence ID" value="SSX03369.1"/>
    <property type="molecule type" value="Genomic_DNA"/>
</dbReference>
<dbReference type="OMA" id="YSHEVHN"/>
<sequence>MLIGKVLAFWNAVLNINLPEKLQTPNAVGDLIQKAGFSGHFLKITTEDGYHLGMHHILPQTTPRNKHVLLMHAAFTAGGQFVINGPVLSVLCTTTQLYALGGDTGEIVDRHAFKHTVAKYARDNMAVKQLLHYSQLQNSMSFKMYDYGWQQNFALYGTIKPPEYNLSSCTVPLMIAYGTKDSLTTAEDVRYLISKLRTANHVIKLPWNHVDMIFGKSVDTKLYNHIIISMNRY</sequence>
<dbReference type="InterPro" id="IPR029058">
    <property type="entry name" value="AB_hydrolase_fold"/>
</dbReference>
<gene>
    <name evidence="3" type="primary">CSON009499</name>
</gene>
<feature type="domain" description="Partial AB-hydrolase lipase" evidence="1">
    <location>
        <begin position="30"/>
        <end position="85"/>
    </location>
</feature>
<evidence type="ECO:0000259" key="1">
    <source>
        <dbReference type="Pfam" id="PF04083"/>
    </source>
</evidence>
<dbReference type="PANTHER" id="PTHR11005">
    <property type="entry name" value="LYSOSOMAL ACID LIPASE-RELATED"/>
    <property type="match status" value="1"/>
</dbReference>
<dbReference type="EMBL" id="UFQT01000377">
    <property type="protein sequence ID" value="SSX23735.1"/>
    <property type="molecule type" value="Genomic_DNA"/>
</dbReference>
<dbReference type="AlphaFoldDB" id="A0A336M0G7"/>
<dbReference type="Gene3D" id="3.40.50.1820">
    <property type="entry name" value="alpha/beta hydrolase"/>
    <property type="match status" value="2"/>
</dbReference>
<organism evidence="3">
    <name type="scientific">Culicoides sonorensis</name>
    <name type="common">Biting midge</name>
    <dbReference type="NCBI Taxonomy" id="179676"/>
    <lineage>
        <taxon>Eukaryota</taxon>
        <taxon>Metazoa</taxon>
        <taxon>Ecdysozoa</taxon>
        <taxon>Arthropoda</taxon>
        <taxon>Hexapoda</taxon>
        <taxon>Insecta</taxon>
        <taxon>Pterygota</taxon>
        <taxon>Neoptera</taxon>
        <taxon>Endopterygota</taxon>
        <taxon>Diptera</taxon>
        <taxon>Nematocera</taxon>
        <taxon>Chironomoidea</taxon>
        <taxon>Ceratopogonidae</taxon>
        <taxon>Ceratopogoninae</taxon>
        <taxon>Culicoides</taxon>
        <taxon>Monoculicoides</taxon>
    </lineage>
</organism>
<protein>
    <submittedName>
        <fullName evidence="3">CSON009499 protein</fullName>
    </submittedName>
</protein>
<evidence type="ECO:0000313" key="3">
    <source>
        <dbReference type="EMBL" id="SSX23735.1"/>
    </source>
</evidence>
<reference evidence="3" key="2">
    <citation type="submission" date="2018-07" db="EMBL/GenBank/DDBJ databases">
        <authorList>
            <person name="Quirk P.G."/>
            <person name="Krulwich T.A."/>
        </authorList>
    </citation>
    <scope>NUCLEOTIDE SEQUENCE</scope>
</reference>
<dbReference type="SUPFAM" id="SSF53474">
    <property type="entry name" value="alpha/beta-Hydrolases"/>
    <property type="match status" value="1"/>
</dbReference>
<name>A0A336M0G7_CULSO</name>
<evidence type="ECO:0000313" key="2">
    <source>
        <dbReference type="EMBL" id="SSX03369.1"/>
    </source>
</evidence>
<accession>A0A336M0G7</accession>
<dbReference type="GO" id="GO:0006629">
    <property type="term" value="P:lipid metabolic process"/>
    <property type="evidence" value="ECO:0007669"/>
    <property type="project" value="InterPro"/>
</dbReference>
<reference evidence="2" key="1">
    <citation type="submission" date="2018-04" db="EMBL/GenBank/DDBJ databases">
        <authorList>
            <person name="Go L.Y."/>
            <person name="Mitchell J.A."/>
        </authorList>
    </citation>
    <scope>NUCLEOTIDE SEQUENCE</scope>
    <source>
        <tissue evidence="2">Whole organism</tissue>
    </source>
</reference>